<dbReference type="SUPFAM" id="SSF55073">
    <property type="entry name" value="Nucleotide cyclase"/>
    <property type="match status" value="1"/>
</dbReference>
<keyword evidence="1" id="KW-1133">Transmembrane helix</keyword>
<dbReference type="CDD" id="cd01948">
    <property type="entry name" value="EAL"/>
    <property type="match status" value="1"/>
</dbReference>
<dbReference type="CDD" id="cd01949">
    <property type="entry name" value="GGDEF"/>
    <property type="match status" value="1"/>
</dbReference>
<dbReference type="InterPro" id="IPR050706">
    <property type="entry name" value="Cyclic-di-GMP_PDE-like"/>
</dbReference>
<dbReference type="PROSITE" id="PS50887">
    <property type="entry name" value="GGDEF"/>
    <property type="match status" value="1"/>
</dbReference>
<dbReference type="PANTHER" id="PTHR33121">
    <property type="entry name" value="CYCLIC DI-GMP PHOSPHODIESTERASE PDEF"/>
    <property type="match status" value="1"/>
</dbReference>
<feature type="transmembrane region" description="Helical" evidence="1">
    <location>
        <begin position="153"/>
        <end position="175"/>
    </location>
</feature>
<evidence type="ECO:0000259" key="2">
    <source>
        <dbReference type="PROSITE" id="PS50883"/>
    </source>
</evidence>
<dbReference type="SMART" id="SM00267">
    <property type="entry name" value="GGDEF"/>
    <property type="match status" value="1"/>
</dbReference>
<dbReference type="NCBIfam" id="TIGR00254">
    <property type="entry name" value="GGDEF"/>
    <property type="match status" value="1"/>
</dbReference>
<dbReference type="InterPro" id="IPR043128">
    <property type="entry name" value="Rev_trsase/Diguanyl_cyclase"/>
</dbReference>
<dbReference type="InterPro" id="IPR000160">
    <property type="entry name" value="GGDEF_dom"/>
</dbReference>
<dbReference type="Proteomes" id="UP001620597">
    <property type="component" value="Unassembled WGS sequence"/>
</dbReference>
<name>A0ABW8NEK2_9GAMM</name>
<sequence>MTLRQQFSLLTSALVIVLLAGSLLLTVKNGRDGFQQQLNARAYDAATSLALSMSGVEELDPVELSRQIDALFDRGFFADITFTGVGGNEIHRRARQALSEAPAPQWFMTKVTFDMLPAETDVMVGWQQLGTVRVSSHTDFAYRDMWNMVKAEAIWFALVLLVTLVLLHMLLGWLFKPVIRVEQQALAICERDWQIQENIPRARELRRMVLAMNKMVSKLHALFTEQSATTERLRQESFHDAATGLLNRRGFDQRLEHVLQGTDEHSGVLMLLQVEHFAEYNQREGRQAGDDVIQLVAQSLQQWHLEYQNSVCGRHAGADFALYAPCASRGHADELLQSAFGQLATTALNQRTGLNFHLGGVFLQGDQDVLGSALSRADAALRQAQRHSHARAILYQEDRASQPELTGGQWSALLKSVLQNNHLSLQFMPVIKARGDARELLQLEVYSRIERDGQSMSAARFWPMVEQHQMAAAFDISVIRKVMLMLQNEPLKSNARICINLSPASVIDNAFHQDLVQLIRQYPQQAHFLALEVPEYCVRNAEAELVRLAGIVRPFGVVLGIDQVGTGTVAFSYMKRLPLEYVRIDGSLNRGLHLAQDQRFFIQSMIQIGHKLDLLVLGEGVEVEADVDELGQSGIDGISGYYYSRPFGSLAGVEQWLEESDS</sequence>
<dbReference type="PROSITE" id="PS50883">
    <property type="entry name" value="EAL"/>
    <property type="match status" value="1"/>
</dbReference>
<dbReference type="PANTHER" id="PTHR33121:SF79">
    <property type="entry name" value="CYCLIC DI-GMP PHOSPHODIESTERASE PDED-RELATED"/>
    <property type="match status" value="1"/>
</dbReference>
<accession>A0ABW8NEK2</accession>
<dbReference type="SMART" id="SM00052">
    <property type="entry name" value="EAL"/>
    <property type="match status" value="1"/>
</dbReference>
<keyword evidence="6" id="KW-1185">Reference proteome</keyword>
<reference evidence="5 6" key="1">
    <citation type="submission" date="2024-03" db="EMBL/GenBank/DDBJ databases">
        <title>High-quality draft genome sequence of Oceanobacter sp. wDCs-4.</title>
        <authorList>
            <person name="Dong C."/>
        </authorList>
    </citation>
    <scope>NUCLEOTIDE SEQUENCE [LARGE SCALE GENOMIC DNA]</scope>
    <source>
        <strain evidence="6">wDCs-4</strain>
    </source>
</reference>
<dbReference type="Gene3D" id="3.30.70.270">
    <property type="match status" value="1"/>
</dbReference>
<dbReference type="Gene3D" id="3.30.110.200">
    <property type="match status" value="1"/>
</dbReference>
<keyword evidence="1" id="KW-0472">Membrane</keyword>
<dbReference type="PROSITE" id="PS50885">
    <property type="entry name" value="HAMP"/>
    <property type="match status" value="1"/>
</dbReference>
<dbReference type="InterPro" id="IPR001633">
    <property type="entry name" value="EAL_dom"/>
</dbReference>
<feature type="domain" description="EAL" evidence="2">
    <location>
        <begin position="407"/>
        <end position="660"/>
    </location>
</feature>
<dbReference type="Gene3D" id="3.20.20.450">
    <property type="entry name" value="EAL domain"/>
    <property type="match status" value="1"/>
</dbReference>
<dbReference type="EMBL" id="JBBKTX010000003">
    <property type="protein sequence ID" value="MFK4751352.1"/>
    <property type="molecule type" value="Genomic_DNA"/>
</dbReference>
<dbReference type="InterPro" id="IPR035919">
    <property type="entry name" value="EAL_sf"/>
</dbReference>
<protein>
    <submittedName>
        <fullName evidence="5">EAL domain-containing protein</fullName>
    </submittedName>
</protein>
<dbReference type="SUPFAM" id="SSF141868">
    <property type="entry name" value="EAL domain-like"/>
    <property type="match status" value="1"/>
</dbReference>
<feature type="transmembrane region" description="Helical" evidence="1">
    <location>
        <begin position="6"/>
        <end position="27"/>
    </location>
</feature>
<dbReference type="InterPro" id="IPR042461">
    <property type="entry name" value="LapD_MoxY_peri_C"/>
</dbReference>
<dbReference type="Pfam" id="PF00563">
    <property type="entry name" value="EAL"/>
    <property type="match status" value="1"/>
</dbReference>
<dbReference type="InterPro" id="IPR029787">
    <property type="entry name" value="Nucleotide_cyclase"/>
</dbReference>
<feature type="domain" description="GGDEF" evidence="4">
    <location>
        <begin position="265"/>
        <end position="397"/>
    </location>
</feature>
<proteinExistence type="predicted"/>
<comment type="caution">
    <text evidence="5">The sequence shown here is derived from an EMBL/GenBank/DDBJ whole genome shotgun (WGS) entry which is preliminary data.</text>
</comment>
<gene>
    <name evidence="5" type="ORF">WG929_02915</name>
</gene>
<dbReference type="Pfam" id="PF16448">
    <property type="entry name" value="LapD_MoxY_N"/>
    <property type="match status" value="1"/>
</dbReference>
<dbReference type="InterPro" id="IPR003660">
    <property type="entry name" value="HAMP_dom"/>
</dbReference>
<evidence type="ECO:0000259" key="3">
    <source>
        <dbReference type="PROSITE" id="PS50885"/>
    </source>
</evidence>
<dbReference type="Gene3D" id="6.20.270.20">
    <property type="entry name" value="LapD/MoxY periplasmic domain"/>
    <property type="match status" value="1"/>
</dbReference>
<organism evidence="5 6">
    <name type="scientific">Oceanobacter antarcticus</name>
    <dbReference type="NCBI Taxonomy" id="3133425"/>
    <lineage>
        <taxon>Bacteria</taxon>
        <taxon>Pseudomonadati</taxon>
        <taxon>Pseudomonadota</taxon>
        <taxon>Gammaproteobacteria</taxon>
        <taxon>Oceanospirillales</taxon>
        <taxon>Oceanospirillaceae</taxon>
        <taxon>Oceanobacter</taxon>
    </lineage>
</organism>
<evidence type="ECO:0000313" key="5">
    <source>
        <dbReference type="EMBL" id="MFK4751352.1"/>
    </source>
</evidence>
<feature type="domain" description="HAMP" evidence="3">
    <location>
        <begin position="172"/>
        <end position="224"/>
    </location>
</feature>
<dbReference type="InterPro" id="IPR032244">
    <property type="entry name" value="LapD_MoxY_N"/>
</dbReference>
<evidence type="ECO:0000313" key="6">
    <source>
        <dbReference type="Proteomes" id="UP001620597"/>
    </source>
</evidence>
<evidence type="ECO:0000259" key="4">
    <source>
        <dbReference type="PROSITE" id="PS50887"/>
    </source>
</evidence>
<evidence type="ECO:0000256" key="1">
    <source>
        <dbReference type="SAM" id="Phobius"/>
    </source>
</evidence>
<dbReference type="RefSeq" id="WP_416204826.1">
    <property type="nucleotide sequence ID" value="NZ_JBBKTX010000003.1"/>
</dbReference>
<keyword evidence="1" id="KW-0812">Transmembrane</keyword>
<dbReference type="Pfam" id="PF00990">
    <property type="entry name" value="GGDEF"/>
    <property type="match status" value="1"/>
</dbReference>